<dbReference type="Proteomes" id="UP000026962">
    <property type="component" value="Chromosome 4"/>
</dbReference>
<dbReference type="AlphaFoldDB" id="A0A0E0KSU0"/>
<evidence type="ECO:0000313" key="2">
    <source>
        <dbReference type="EnsemblPlants" id="OPUNC04G16430.1"/>
    </source>
</evidence>
<evidence type="ECO:0000313" key="3">
    <source>
        <dbReference type="Proteomes" id="UP000026962"/>
    </source>
</evidence>
<reference evidence="2" key="1">
    <citation type="submission" date="2015-04" db="UniProtKB">
        <authorList>
            <consortium name="EnsemblPlants"/>
        </authorList>
    </citation>
    <scope>IDENTIFICATION</scope>
</reference>
<dbReference type="EnsemblPlants" id="OPUNC04G16430.1">
    <property type="protein sequence ID" value="OPUNC04G16430.1"/>
    <property type="gene ID" value="OPUNC04G16430"/>
</dbReference>
<protein>
    <submittedName>
        <fullName evidence="2">Uncharacterized protein</fullName>
    </submittedName>
</protein>
<feature type="compositionally biased region" description="Basic and acidic residues" evidence="1">
    <location>
        <begin position="1"/>
        <end position="49"/>
    </location>
</feature>
<sequence length="65" mass="7436">MHMRATHRDEEGKKVTGKVAHPDTAEHFERKLDQHGLHRMERHPADDSRGIGTPPPKYGHDGKFT</sequence>
<keyword evidence="3" id="KW-1185">Reference proteome</keyword>
<dbReference type="HOGENOM" id="CLU_2853701_0_0_1"/>
<name>A0A0E0KSU0_ORYPU</name>
<reference evidence="2" key="2">
    <citation type="submission" date="2018-05" db="EMBL/GenBank/DDBJ databases">
        <title>OpunRS2 (Oryza punctata Reference Sequence Version 2).</title>
        <authorList>
            <person name="Zhang J."/>
            <person name="Kudrna D."/>
            <person name="Lee S."/>
            <person name="Talag J."/>
            <person name="Welchert J."/>
            <person name="Wing R.A."/>
        </authorList>
    </citation>
    <scope>NUCLEOTIDE SEQUENCE [LARGE SCALE GENOMIC DNA]</scope>
</reference>
<organism evidence="2">
    <name type="scientific">Oryza punctata</name>
    <name type="common">Red rice</name>
    <dbReference type="NCBI Taxonomy" id="4537"/>
    <lineage>
        <taxon>Eukaryota</taxon>
        <taxon>Viridiplantae</taxon>
        <taxon>Streptophyta</taxon>
        <taxon>Embryophyta</taxon>
        <taxon>Tracheophyta</taxon>
        <taxon>Spermatophyta</taxon>
        <taxon>Magnoliopsida</taxon>
        <taxon>Liliopsida</taxon>
        <taxon>Poales</taxon>
        <taxon>Poaceae</taxon>
        <taxon>BOP clade</taxon>
        <taxon>Oryzoideae</taxon>
        <taxon>Oryzeae</taxon>
        <taxon>Oryzinae</taxon>
        <taxon>Oryza</taxon>
    </lineage>
</organism>
<feature type="region of interest" description="Disordered" evidence="1">
    <location>
        <begin position="1"/>
        <end position="65"/>
    </location>
</feature>
<proteinExistence type="predicted"/>
<dbReference type="Gramene" id="OPUNC04G16430.1">
    <property type="protein sequence ID" value="OPUNC04G16430.1"/>
    <property type="gene ID" value="OPUNC04G16430"/>
</dbReference>
<accession>A0A0E0KSU0</accession>
<evidence type="ECO:0000256" key="1">
    <source>
        <dbReference type="SAM" id="MobiDB-lite"/>
    </source>
</evidence>